<evidence type="ECO:0000256" key="1">
    <source>
        <dbReference type="SAM" id="Phobius"/>
    </source>
</evidence>
<accession>A0A2U1PNL0</accession>
<evidence type="ECO:0000313" key="3">
    <source>
        <dbReference type="Proteomes" id="UP000245207"/>
    </source>
</evidence>
<comment type="caution">
    <text evidence="2">The sequence shown here is derived from an EMBL/GenBank/DDBJ whole genome shotgun (WGS) entry which is preliminary data.</text>
</comment>
<reference evidence="2 3" key="1">
    <citation type="journal article" date="2018" name="Mol. Plant">
        <title>The genome of Artemisia annua provides insight into the evolution of Asteraceae family and artemisinin biosynthesis.</title>
        <authorList>
            <person name="Shen Q."/>
            <person name="Zhang L."/>
            <person name="Liao Z."/>
            <person name="Wang S."/>
            <person name="Yan T."/>
            <person name="Shi P."/>
            <person name="Liu M."/>
            <person name="Fu X."/>
            <person name="Pan Q."/>
            <person name="Wang Y."/>
            <person name="Lv Z."/>
            <person name="Lu X."/>
            <person name="Zhang F."/>
            <person name="Jiang W."/>
            <person name="Ma Y."/>
            <person name="Chen M."/>
            <person name="Hao X."/>
            <person name="Li L."/>
            <person name="Tang Y."/>
            <person name="Lv G."/>
            <person name="Zhou Y."/>
            <person name="Sun X."/>
            <person name="Brodelius P.E."/>
            <person name="Rose J.K.C."/>
            <person name="Tang K."/>
        </authorList>
    </citation>
    <scope>NUCLEOTIDE SEQUENCE [LARGE SCALE GENOMIC DNA]</scope>
    <source>
        <strain evidence="3">cv. Huhao1</strain>
        <tissue evidence="2">Leaf</tissue>
    </source>
</reference>
<dbReference type="OrthoDB" id="1881450at2759"/>
<dbReference type="AlphaFoldDB" id="A0A2U1PNL0"/>
<protein>
    <submittedName>
        <fullName evidence="2">RNA-directed DNA polymerase, eukaryota, Reverse transcriptase zinc-binding domain protein</fullName>
    </submittedName>
</protein>
<dbReference type="GO" id="GO:0003964">
    <property type="term" value="F:RNA-directed DNA polymerase activity"/>
    <property type="evidence" value="ECO:0007669"/>
    <property type="project" value="UniProtKB-KW"/>
</dbReference>
<dbReference type="SUPFAM" id="SSF56219">
    <property type="entry name" value="DNase I-like"/>
    <property type="match status" value="1"/>
</dbReference>
<keyword evidence="1" id="KW-0812">Transmembrane</keyword>
<evidence type="ECO:0000313" key="2">
    <source>
        <dbReference type="EMBL" id="PWA87354.1"/>
    </source>
</evidence>
<keyword evidence="1" id="KW-1133">Transmembrane helix</keyword>
<keyword evidence="3" id="KW-1185">Reference proteome</keyword>
<dbReference type="STRING" id="35608.A0A2U1PNL0"/>
<feature type="transmembrane region" description="Helical" evidence="1">
    <location>
        <begin position="87"/>
        <end position="109"/>
    </location>
</feature>
<keyword evidence="2" id="KW-0808">Transferase</keyword>
<organism evidence="2 3">
    <name type="scientific">Artemisia annua</name>
    <name type="common">Sweet wormwood</name>
    <dbReference type="NCBI Taxonomy" id="35608"/>
    <lineage>
        <taxon>Eukaryota</taxon>
        <taxon>Viridiplantae</taxon>
        <taxon>Streptophyta</taxon>
        <taxon>Embryophyta</taxon>
        <taxon>Tracheophyta</taxon>
        <taxon>Spermatophyta</taxon>
        <taxon>Magnoliopsida</taxon>
        <taxon>eudicotyledons</taxon>
        <taxon>Gunneridae</taxon>
        <taxon>Pentapetalae</taxon>
        <taxon>asterids</taxon>
        <taxon>campanulids</taxon>
        <taxon>Asterales</taxon>
        <taxon>Asteraceae</taxon>
        <taxon>Asteroideae</taxon>
        <taxon>Anthemideae</taxon>
        <taxon>Artemisiinae</taxon>
        <taxon>Artemisia</taxon>
    </lineage>
</organism>
<name>A0A2U1PNL0_ARTAN</name>
<sequence>MYMHTLLLKSIPSAFDAPADAAAGPPLEACGWQETHVSGVSSGEVSSLWGCGGLEFDSVDAVGRSGGLVNMWNGKVFKKTASVKGRYFLLTTGILVSVGVCLNICNVYAPQRAEGKRRLWEDLKGLVRGCQGMVVLMGDFNAVRCSEERRNSRFDPVIAADFNSFINDLGLQEYWMRGYKFTFLTGRGKEHKMSKIDRVLVANSLYESS</sequence>
<dbReference type="EMBL" id="PKPP01000922">
    <property type="protein sequence ID" value="PWA87354.1"/>
    <property type="molecule type" value="Genomic_DNA"/>
</dbReference>
<keyword evidence="2" id="KW-0695">RNA-directed DNA polymerase</keyword>
<gene>
    <name evidence="2" type="ORF">CTI12_AA131890</name>
</gene>
<dbReference type="Proteomes" id="UP000245207">
    <property type="component" value="Unassembled WGS sequence"/>
</dbReference>
<dbReference type="Gene3D" id="3.60.10.10">
    <property type="entry name" value="Endonuclease/exonuclease/phosphatase"/>
    <property type="match status" value="1"/>
</dbReference>
<dbReference type="InterPro" id="IPR036691">
    <property type="entry name" value="Endo/exonu/phosph_ase_sf"/>
</dbReference>
<keyword evidence="1" id="KW-0472">Membrane</keyword>
<proteinExistence type="predicted"/>
<keyword evidence="2" id="KW-0548">Nucleotidyltransferase</keyword>